<name>A0A4Q9PF61_9APHY</name>
<feature type="transmembrane region" description="Helical" evidence="1">
    <location>
        <begin position="190"/>
        <end position="213"/>
    </location>
</feature>
<keyword evidence="1" id="KW-1133">Transmembrane helix</keyword>
<evidence type="ECO:0000313" key="3">
    <source>
        <dbReference type="EMBL" id="TBU53600.1"/>
    </source>
</evidence>
<evidence type="ECO:0000259" key="2">
    <source>
        <dbReference type="Pfam" id="PF20153"/>
    </source>
</evidence>
<dbReference type="AlphaFoldDB" id="A0A4Q9PF61"/>
<feature type="transmembrane region" description="Helical" evidence="1">
    <location>
        <begin position="129"/>
        <end position="152"/>
    </location>
</feature>
<protein>
    <recommendedName>
        <fullName evidence="2">DUF6535 domain-containing protein</fullName>
    </recommendedName>
</protein>
<sequence length="456" mass="51369">MFDFRTLQGTLSRLPVSVKPPAMPIDEELGSIGQTGYYEGWTECADALRERDEDNVKAMSDELDAFLAFSGIFSAVITLFVGQSVTSLQPDNTQAAVDILRTISQQIGNQSAATVGLKTEPFQSSIIDIALNALLNAGLLCSLIASGMSLWVKQWLREYVLDEPSLPRSRVRVRLYRYHGLRMWHIRGSVACISILLQLSVLLFSTGVVMLAHKLNTTLSWILLALNGAWWAVTWGCAIVAAASANCPYKSPLSRAIFRLGYHFRQIFGSRVRFLRESNFGKYPTFEKRELEKTELHSTKLELEALTFANRELWGSDRLTRINECFREFKARERPLALKHIEKILRAHYSLETSADTFEWPGQDRLVATADKVVKQLMRIWCDIFVEHYGEKARVQSLYRLFYSVSQGEQHLSHTHYAQTEEVACGRPKVRGKSPIMSDGGVTVSVVPVNPCAIAD</sequence>
<organism evidence="3 4">
    <name type="scientific">Dichomitus squalens</name>
    <dbReference type="NCBI Taxonomy" id="114155"/>
    <lineage>
        <taxon>Eukaryota</taxon>
        <taxon>Fungi</taxon>
        <taxon>Dikarya</taxon>
        <taxon>Basidiomycota</taxon>
        <taxon>Agaricomycotina</taxon>
        <taxon>Agaricomycetes</taxon>
        <taxon>Polyporales</taxon>
        <taxon>Polyporaceae</taxon>
        <taxon>Dichomitus</taxon>
    </lineage>
</organism>
<feature type="transmembrane region" description="Helical" evidence="1">
    <location>
        <begin position="65"/>
        <end position="85"/>
    </location>
</feature>
<dbReference type="Pfam" id="PF20153">
    <property type="entry name" value="DUF6535"/>
    <property type="match status" value="1"/>
</dbReference>
<evidence type="ECO:0000256" key="1">
    <source>
        <dbReference type="SAM" id="Phobius"/>
    </source>
</evidence>
<dbReference type="EMBL" id="ML145210">
    <property type="protein sequence ID" value="TBU53600.1"/>
    <property type="molecule type" value="Genomic_DNA"/>
</dbReference>
<reference evidence="3 4" key="1">
    <citation type="submission" date="2019-01" db="EMBL/GenBank/DDBJ databases">
        <title>Draft genome sequences of three monokaryotic isolates of the white-rot basidiomycete fungus Dichomitus squalens.</title>
        <authorList>
            <consortium name="DOE Joint Genome Institute"/>
            <person name="Lopez S.C."/>
            <person name="Andreopoulos B."/>
            <person name="Pangilinan J."/>
            <person name="Lipzen A."/>
            <person name="Riley R."/>
            <person name="Ahrendt S."/>
            <person name="Ng V."/>
            <person name="Barry K."/>
            <person name="Daum C."/>
            <person name="Grigoriev I.V."/>
            <person name="Hilden K.S."/>
            <person name="Makela M.R."/>
            <person name="de Vries R.P."/>
        </authorList>
    </citation>
    <scope>NUCLEOTIDE SEQUENCE [LARGE SCALE GENOMIC DNA]</scope>
    <source>
        <strain evidence="3 4">CBS 464.89</strain>
    </source>
</reference>
<evidence type="ECO:0000313" key="4">
    <source>
        <dbReference type="Proteomes" id="UP000292082"/>
    </source>
</evidence>
<keyword evidence="1" id="KW-0812">Transmembrane</keyword>
<feature type="domain" description="DUF6535" evidence="2">
    <location>
        <begin position="41"/>
        <end position="212"/>
    </location>
</feature>
<keyword evidence="4" id="KW-1185">Reference proteome</keyword>
<accession>A0A4Q9PF61</accession>
<keyword evidence="1" id="KW-0472">Membrane</keyword>
<proteinExistence type="predicted"/>
<gene>
    <name evidence="3" type="ORF">BD310DRAFT_140610</name>
</gene>
<feature type="transmembrane region" description="Helical" evidence="1">
    <location>
        <begin position="219"/>
        <end position="245"/>
    </location>
</feature>
<dbReference type="InterPro" id="IPR045338">
    <property type="entry name" value="DUF6535"/>
</dbReference>
<dbReference type="Proteomes" id="UP000292082">
    <property type="component" value="Unassembled WGS sequence"/>
</dbReference>